<comment type="caution">
    <text evidence="6">The sequence shown here is derived from an EMBL/GenBank/DDBJ whole genome shotgun (WGS) entry which is preliminary data.</text>
</comment>
<sequence>MTSKNTQVSSERCQLCKRNPPNLHCKKCYVSFCLGCEKKLHSGKIKTFHSMYTEEFHSWHKKELIKKKEKDLQEIKKEKMNEIKKEQQKYQKQVQGQKQNLSYGRVKEKETVFIYNDESKYYDAEGNNRLHLYLLKSKELDLQIMKQIIKENHCQKSEINHKLQTYLHCLCSNPLVTIELIEFFIDQGLDLNALDKNKMNCLFTLCTYKNISIKLITYLVNSGISINQLDSDQNSLLHLMCKNHPQMINLELFQFLKKNNFKFNIKTISKYQTALHLFCKQPNNKNLKPKFLQLFIDFGIMDINQLDGHQRTILYTISEYNTKMINLELFQFLKKNNFNFNYKNWRNETVLHLYCWQPNNPNLNLETLQLFIDFGYNINQSALDNCFSYLAINNPKMINLELFQFLKLNKFNFNVKNSKNKNIIETLLTMRNKYLNPKLIQLFISGGFDINQLNYQNNTILHLICENKPEMINLELFQILKMNNFNFNVRNPYNQTALELFCSNPNIYFNLESIQLFIEFGMDINELYHQKKSILHMIFLYYPKMITLELLQFLKKYKFNFNLKDSRNQNVLHYYVNQTKKSNLNLELIQLFIEFGMDINQLDIEKNSIFHYICQKNPKMINLELFQLFKENNFNFNIKNSKNENVLHNYFWASSKINYLNLESIQLFIDFGVDTKHLGPDKNSILHLICRNNPEMINLELFQILKQNNFNFNVKNFKNENALHNYFSTSTNIKYLNLELIQLFIEFGMDINQLDGNKKTIFHLICQNNPKMINLELFQFLKKNNFNFNVKDSLNQTAFHTFFLERYIKYLNLDSIQLFIEFGMDVNQLDGKKNSILHLICQNNPKMINLELFQFLKKNNFNFTIKNSFNQTALHVFCQKPNNPYINPKSIQLFLDFGINVNQLDYRKNSILHLICQNNPKMINLELFQFLKNLNFKFEIKNEFKENVLHSFCQGPDNIFINPDSIKSFIRFGRMDINQLDSKKNSILHMICQHNPKMINLELFQFLKLNKFKFNIQNKINQSPLHVFCQKPENPYLNRNSIQLFFDFGNKINQRDSNLKTILHLIYHENMKIIDLDLIKMFKKNKYKFKRKDRSDQTALQYFNRRTKPRLYNVELHKYLKTLDKNLL</sequence>
<keyword evidence="1" id="KW-0677">Repeat</keyword>
<accession>A0ABQ8ZCR6</accession>
<organism evidence="6 7">
    <name type="scientific">Anaeramoeba flamelloides</name>
    <dbReference type="NCBI Taxonomy" id="1746091"/>
    <lineage>
        <taxon>Eukaryota</taxon>
        <taxon>Metamonada</taxon>
        <taxon>Anaeramoebidae</taxon>
        <taxon>Anaeramoeba</taxon>
    </lineage>
</organism>
<keyword evidence="2" id="KW-0040">ANK repeat</keyword>
<proteinExistence type="predicted"/>
<evidence type="ECO:0000313" key="6">
    <source>
        <dbReference type="EMBL" id="KAJ6254687.1"/>
    </source>
</evidence>
<evidence type="ECO:0000256" key="2">
    <source>
        <dbReference type="ARBA" id="ARBA00023043"/>
    </source>
</evidence>
<feature type="coiled-coil region" evidence="5">
    <location>
        <begin position="61"/>
        <end position="100"/>
    </location>
</feature>
<dbReference type="PANTHER" id="PTHR24197">
    <property type="entry name" value="ANKYRIN REPEAT DOMAIN-CONTAINING PROTEIN 61"/>
    <property type="match status" value="1"/>
</dbReference>
<dbReference type="SUPFAM" id="SSF48403">
    <property type="entry name" value="Ankyrin repeat"/>
    <property type="match status" value="4"/>
</dbReference>
<evidence type="ECO:0000256" key="4">
    <source>
        <dbReference type="ARBA" id="ARBA00039237"/>
    </source>
</evidence>
<dbReference type="SMART" id="SM00248">
    <property type="entry name" value="ANK"/>
    <property type="match status" value="22"/>
</dbReference>
<gene>
    <name evidence="6" type="ORF">M0813_12291</name>
</gene>
<name>A0ABQ8ZCR6_9EUKA</name>
<keyword evidence="7" id="KW-1185">Reference proteome</keyword>
<dbReference type="EMBL" id="JAOAOG010000018">
    <property type="protein sequence ID" value="KAJ6254687.1"/>
    <property type="molecule type" value="Genomic_DNA"/>
</dbReference>
<comment type="function">
    <text evidence="3">Plays an important role in regulating intracellular signaling events associated with erythroid terminal differentiation.</text>
</comment>
<reference evidence="6" key="1">
    <citation type="submission" date="2022-08" db="EMBL/GenBank/DDBJ databases">
        <title>Novel sulfate-reducing endosymbionts in the free-living metamonad Anaeramoeba.</title>
        <authorList>
            <person name="Jerlstrom-Hultqvist J."/>
            <person name="Cepicka I."/>
            <person name="Gallot-Lavallee L."/>
            <person name="Salas-Leiva D."/>
            <person name="Curtis B.A."/>
            <person name="Zahonova K."/>
            <person name="Pipaliya S."/>
            <person name="Dacks J."/>
            <person name="Roger A.J."/>
        </authorList>
    </citation>
    <scope>NUCLEOTIDE SEQUENCE</scope>
    <source>
        <strain evidence="6">Schooner1</strain>
    </source>
</reference>
<evidence type="ECO:0000256" key="5">
    <source>
        <dbReference type="SAM" id="Coils"/>
    </source>
</evidence>
<keyword evidence="5" id="KW-0175">Coiled coil</keyword>
<dbReference type="Gene3D" id="1.25.40.20">
    <property type="entry name" value="Ankyrin repeat-containing domain"/>
    <property type="match status" value="7"/>
</dbReference>
<dbReference type="InterPro" id="IPR036770">
    <property type="entry name" value="Ankyrin_rpt-contain_sf"/>
</dbReference>
<dbReference type="InterPro" id="IPR002110">
    <property type="entry name" value="Ankyrin_rpt"/>
</dbReference>
<evidence type="ECO:0000256" key="3">
    <source>
        <dbReference type="ARBA" id="ARBA00037385"/>
    </source>
</evidence>
<evidence type="ECO:0000256" key="1">
    <source>
        <dbReference type="ARBA" id="ARBA00022737"/>
    </source>
</evidence>
<dbReference type="PANTHER" id="PTHR24197:SF44">
    <property type="entry name" value="ANKYRIN REPEAT DOMAIN-CONTAINING PROTEIN 54"/>
    <property type="match status" value="1"/>
</dbReference>
<protein>
    <recommendedName>
        <fullName evidence="4">Ankyrin repeat domain-containing protein 54</fullName>
    </recommendedName>
</protein>
<evidence type="ECO:0000313" key="7">
    <source>
        <dbReference type="Proteomes" id="UP001150062"/>
    </source>
</evidence>
<dbReference type="Proteomes" id="UP001150062">
    <property type="component" value="Unassembled WGS sequence"/>
</dbReference>